<dbReference type="Proteomes" id="UP000678393">
    <property type="component" value="Unassembled WGS sequence"/>
</dbReference>
<dbReference type="EMBL" id="CAJHNH020002900">
    <property type="protein sequence ID" value="CAG5128039.1"/>
    <property type="molecule type" value="Genomic_DNA"/>
</dbReference>
<dbReference type="Pfam" id="PF04548">
    <property type="entry name" value="AIG1"/>
    <property type="match status" value="1"/>
</dbReference>
<feature type="domain" description="AIG1-type G" evidence="6">
    <location>
        <begin position="1"/>
        <end position="214"/>
    </location>
</feature>
<keyword evidence="5" id="KW-1133">Transmembrane helix</keyword>
<feature type="coiled-coil region" evidence="4">
    <location>
        <begin position="174"/>
        <end position="201"/>
    </location>
</feature>
<comment type="caution">
    <text evidence="7">The sequence shown here is derived from an EMBL/GenBank/DDBJ whole genome shotgun (WGS) entry which is preliminary data.</text>
</comment>
<dbReference type="OrthoDB" id="8954335at2759"/>
<keyword evidence="5" id="KW-0812">Transmembrane</keyword>
<keyword evidence="2" id="KW-0547">Nucleotide-binding</keyword>
<feature type="transmembrane region" description="Helical" evidence="5">
    <location>
        <begin position="83"/>
        <end position="102"/>
    </location>
</feature>
<protein>
    <recommendedName>
        <fullName evidence="6">AIG1-type G domain-containing protein</fullName>
    </recommendedName>
</protein>
<evidence type="ECO:0000256" key="4">
    <source>
        <dbReference type="SAM" id="Coils"/>
    </source>
</evidence>
<accession>A0A8S3ZFL8</accession>
<dbReference type="GO" id="GO:0005525">
    <property type="term" value="F:GTP binding"/>
    <property type="evidence" value="ECO:0007669"/>
    <property type="project" value="UniProtKB-KW"/>
</dbReference>
<evidence type="ECO:0000256" key="2">
    <source>
        <dbReference type="ARBA" id="ARBA00022741"/>
    </source>
</evidence>
<keyword evidence="8" id="KW-1185">Reference proteome</keyword>
<dbReference type="PROSITE" id="PS51720">
    <property type="entry name" value="G_AIG1"/>
    <property type="match status" value="1"/>
</dbReference>
<dbReference type="InterPro" id="IPR027417">
    <property type="entry name" value="P-loop_NTPase"/>
</dbReference>
<dbReference type="InterPro" id="IPR006703">
    <property type="entry name" value="G_AIG1"/>
</dbReference>
<dbReference type="PANTHER" id="PTHR10903:SF184">
    <property type="entry name" value="GTP-BINDING PROTEIN A"/>
    <property type="match status" value="1"/>
</dbReference>
<reference evidence="7" key="1">
    <citation type="submission" date="2021-04" db="EMBL/GenBank/DDBJ databases">
        <authorList>
            <consortium name="Molecular Ecology Group"/>
        </authorList>
    </citation>
    <scope>NUCLEOTIDE SEQUENCE</scope>
</reference>
<comment type="similarity">
    <text evidence="1">Belongs to the TRAFAC class TrmE-Era-EngA-EngB-Septin-like GTPase superfamily. AIG1/Toc34/Toc159-like paraseptin GTPase family. IAN subfamily.</text>
</comment>
<keyword evidence="4" id="KW-0175">Coiled coil</keyword>
<name>A0A8S3ZFL8_9EUPU</name>
<dbReference type="Gene3D" id="3.40.50.300">
    <property type="entry name" value="P-loop containing nucleotide triphosphate hydrolases"/>
    <property type="match status" value="1"/>
</dbReference>
<gene>
    <name evidence="7" type="ORF">CUNI_LOCUS13597</name>
</gene>
<dbReference type="SUPFAM" id="SSF52540">
    <property type="entry name" value="P-loop containing nucleoside triphosphate hydrolases"/>
    <property type="match status" value="1"/>
</dbReference>
<evidence type="ECO:0000259" key="6">
    <source>
        <dbReference type="PROSITE" id="PS51720"/>
    </source>
</evidence>
<dbReference type="PANTHER" id="PTHR10903">
    <property type="entry name" value="GTPASE, IMAP FAMILY MEMBER-RELATED"/>
    <property type="match status" value="1"/>
</dbReference>
<evidence type="ECO:0000256" key="1">
    <source>
        <dbReference type="ARBA" id="ARBA00008535"/>
    </source>
</evidence>
<sequence length="374" mass="42090">MSEVGLLLVGRDGNGKSSVGNSILNKKAFIPRSSSFQGSDDLTQASEVVDGRQVTVVDGISLRDNCTDGPENVSVTISLARKAVEMFVFGFTALLLVLKYGVRFTNQEKQAIRIIKSLFGDDVLKKYGVIVMSYGDSFATDVEDDGTTFDDWCRQQTGDVKDLFKECGNRYVLFNNREQNNDRKQNQIKNLMLKVDEVKSRVPKYTMDSFKAASFGQRKMLAESKLPELEKKTSQVLDSVTKRLRKLDDSFLTAENYISDLQSLKKETNELKAYLQREDGGTNSIGQLLLQISVTEASISAKKERHQRKMEYDELISSSESSTKHDQIRAKTNTKILAIFVFIIALIIFIYFMLPVYKPSVLPSVHNSSPNHNQ</sequence>
<evidence type="ECO:0000313" key="7">
    <source>
        <dbReference type="EMBL" id="CAG5128039.1"/>
    </source>
</evidence>
<keyword evidence="5" id="KW-0472">Membrane</keyword>
<evidence type="ECO:0000256" key="3">
    <source>
        <dbReference type="ARBA" id="ARBA00023134"/>
    </source>
</evidence>
<feature type="transmembrane region" description="Helical" evidence="5">
    <location>
        <begin position="336"/>
        <end position="354"/>
    </location>
</feature>
<keyword evidence="3" id="KW-0342">GTP-binding</keyword>
<evidence type="ECO:0000313" key="8">
    <source>
        <dbReference type="Proteomes" id="UP000678393"/>
    </source>
</evidence>
<organism evidence="7 8">
    <name type="scientific">Candidula unifasciata</name>
    <dbReference type="NCBI Taxonomy" id="100452"/>
    <lineage>
        <taxon>Eukaryota</taxon>
        <taxon>Metazoa</taxon>
        <taxon>Spiralia</taxon>
        <taxon>Lophotrochozoa</taxon>
        <taxon>Mollusca</taxon>
        <taxon>Gastropoda</taxon>
        <taxon>Heterobranchia</taxon>
        <taxon>Euthyneura</taxon>
        <taxon>Panpulmonata</taxon>
        <taxon>Eupulmonata</taxon>
        <taxon>Stylommatophora</taxon>
        <taxon>Helicina</taxon>
        <taxon>Helicoidea</taxon>
        <taxon>Geomitridae</taxon>
        <taxon>Candidula</taxon>
    </lineage>
</organism>
<dbReference type="AlphaFoldDB" id="A0A8S3ZFL8"/>
<evidence type="ECO:0000256" key="5">
    <source>
        <dbReference type="SAM" id="Phobius"/>
    </source>
</evidence>
<proteinExistence type="inferred from homology"/>
<dbReference type="InterPro" id="IPR045058">
    <property type="entry name" value="GIMA/IAN/Toc"/>
</dbReference>